<organism evidence="1">
    <name type="scientific">Zea mays</name>
    <name type="common">Maize</name>
    <dbReference type="NCBI Taxonomy" id="4577"/>
    <lineage>
        <taxon>Eukaryota</taxon>
        <taxon>Viridiplantae</taxon>
        <taxon>Streptophyta</taxon>
        <taxon>Embryophyta</taxon>
        <taxon>Tracheophyta</taxon>
        <taxon>Spermatophyta</taxon>
        <taxon>Magnoliopsida</taxon>
        <taxon>Liliopsida</taxon>
        <taxon>Poales</taxon>
        <taxon>Poaceae</taxon>
        <taxon>PACMAD clade</taxon>
        <taxon>Panicoideae</taxon>
        <taxon>Andropogonodae</taxon>
        <taxon>Andropogoneae</taxon>
        <taxon>Tripsacinae</taxon>
        <taxon>Zea</taxon>
    </lineage>
</organism>
<dbReference type="EMBL" id="BT069898">
    <property type="protein sequence ID" value="ACN36795.1"/>
    <property type="molecule type" value="mRNA"/>
</dbReference>
<sequence length="43" mass="5044">MSRCPPHLPSIILGLHLHLYLHLHLPNIRPLQLPCRRMNKRTG</sequence>
<reference evidence="1" key="1">
    <citation type="journal article" date="2009" name="PLoS Genet.">
        <title>Sequencing, mapping, and analysis of 27,455 maize full-length cDNAs.</title>
        <authorList>
            <person name="Soderlund C."/>
            <person name="Descour A."/>
            <person name="Kudrna D."/>
            <person name="Bomhoff M."/>
            <person name="Boyd L."/>
            <person name="Currie J."/>
            <person name="Angelova A."/>
            <person name="Collura K."/>
            <person name="Wissotski M."/>
            <person name="Ashley E."/>
            <person name="Morrow D."/>
            <person name="Fernandes J."/>
            <person name="Walbot V."/>
            <person name="Yu Y."/>
        </authorList>
    </citation>
    <scope>NUCLEOTIDE SEQUENCE</scope>
    <source>
        <strain evidence="1">B73</strain>
    </source>
</reference>
<proteinExistence type="evidence at transcript level"/>
<accession>C0PNM9</accession>
<evidence type="ECO:0000313" key="1">
    <source>
        <dbReference type="EMBL" id="ACN36795.1"/>
    </source>
</evidence>
<dbReference type="AlphaFoldDB" id="C0PNM9"/>
<protein>
    <submittedName>
        <fullName evidence="1">Uncharacterized protein</fullName>
    </submittedName>
</protein>
<name>C0PNM9_MAIZE</name>